<dbReference type="PANTHER" id="PTHR24173:SF74">
    <property type="entry name" value="ANKYRIN REPEAT DOMAIN-CONTAINING PROTEIN 16"/>
    <property type="match status" value="1"/>
</dbReference>
<evidence type="ECO:0000313" key="5">
    <source>
        <dbReference type="Proteomes" id="UP000250043"/>
    </source>
</evidence>
<protein>
    <submittedName>
        <fullName evidence="4">Ankyrin</fullName>
    </submittedName>
</protein>
<sequence length="196" mass="21289">MSIPVPSPEDYEEFLLSCRYGDVDDIRQFVDRFGGDALNAARDERGNTALHMVCANGHQDALDFLLPLVSPSLLCSQNDAQSTPLHWAALNQHLAIARTLVEFPEGPGVDLIDIKNTAGRTPLGEAENVGWDEGAKWFVEVMNLDESTGKEDAEADAAVDPSQDIEVEIQDAEGQVARMTLSSRAPEPLSRTADPS</sequence>
<name>A0A8E2B457_9APHY</name>
<dbReference type="SUPFAM" id="SSF48403">
    <property type="entry name" value="Ankyrin repeat"/>
    <property type="match status" value="1"/>
</dbReference>
<feature type="region of interest" description="Disordered" evidence="3">
    <location>
        <begin position="173"/>
        <end position="196"/>
    </location>
</feature>
<dbReference type="Pfam" id="PF12796">
    <property type="entry name" value="Ank_2"/>
    <property type="match status" value="1"/>
</dbReference>
<dbReference type="Gene3D" id="1.25.40.20">
    <property type="entry name" value="Ankyrin repeat-containing domain"/>
    <property type="match status" value="1"/>
</dbReference>
<keyword evidence="1" id="KW-0677">Repeat</keyword>
<proteinExistence type="predicted"/>
<dbReference type="InterPro" id="IPR002110">
    <property type="entry name" value="Ankyrin_rpt"/>
</dbReference>
<accession>A0A8E2B457</accession>
<keyword evidence="2" id="KW-0040">ANK repeat</keyword>
<dbReference type="AlphaFoldDB" id="A0A8E2B457"/>
<dbReference type="SMART" id="SM00248">
    <property type="entry name" value="ANK"/>
    <property type="match status" value="2"/>
</dbReference>
<dbReference type="PANTHER" id="PTHR24173">
    <property type="entry name" value="ANKYRIN REPEAT CONTAINING"/>
    <property type="match status" value="1"/>
</dbReference>
<keyword evidence="5" id="KW-1185">Reference proteome</keyword>
<dbReference type="EMBL" id="KV722375">
    <property type="protein sequence ID" value="OCH92047.1"/>
    <property type="molecule type" value="Genomic_DNA"/>
</dbReference>
<evidence type="ECO:0000313" key="4">
    <source>
        <dbReference type="EMBL" id="OCH92047.1"/>
    </source>
</evidence>
<evidence type="ECO:0000256" key="1">
    <source>
        <dbReference type="ARBA" id="ARBA00022737"/>
    </source>
</evidence>
<reference evidence="4 5" key="1">
    <citation type="submission" date="2016-07" db="EMBL/GenBank/DDBJ databases">
        <title>Draft genome of the white-rot fungus Obba rivulosa 3A-2.</title>
        <authorList>
            <consortium name="DOE Joint Genome Institute"/>
            <person name="Miettinen O."/>
            <person name="Riley R."/>
            <person name="Acob R."/>
            <person name="Barry K."/>
            <person name="Cullen D."/>
            <person name="De Vries R."/>
            <person name="Hainaut M."/>
            <person name="Hatakka A."/>
            <person name="Henrissat B."/>
            <person name="Hilden K."/>
            <person name="Kuo R."/>
            <person name="Labutti K."/>
            <person name="Lipzen A."/>
            <person name="Makela M.R."/>
            <person name="Sandor L."/>
            <person name="Spatafora J.W."/>
            <person name="Grigoriev I.V."/>
            <person name="Hibbett D.S."/>
        </authorList>
    </citation>
    <scope>NUCLEOTIDE SEQUENCE [LARGE SCALE GENOMIC DNA]</scope>
    <source>
        <strain evidence="4 5">3A-2</strain>
    </source>
</reference>
<organism evidence="4 5">
    <name type="scientific">Obba rivulosa</name>
    <dbReference type="NCBI Taxonomy" id="1052685"/>
    <lineage>
        <taxon>Eukaryota</taxon>
        <taxon>Fungi</taxon>
        <taxon>Dikarya</taxon>
        <taxon>Basidiomycota</taxon>
        <taxon>Agaricomycotina</taxon>
        <taxon>Agaricomycetes</taxon>
        <taxon>Polyporales</taxon>
        <taxon>Gelatoporiaceae</taxon>
        <taxon>Obba</taxon>
    </lineage>
</organism>
<evidence type="ECO:0000256" key="3">
    <source>
        <dbReference type="SAM" id="MobiDB-lite"/>
    </source>
</evidence>
<evidence type="ECO:0000256" key="2">
    <source>
        <dbReference type="ARBA" id="ARBA00023043"/>
    </source>
</evidence>
<dbReference type="InterPro" id="IPR036770">
    <property type="entry name" value="Ankyrin_rpt-contain_sf"/>
</dbReference>
<gene>
    <name evidence="4" type="ORF">OBBRIDRAFT_791680</name>
</gene>
<dbReference type="OrthoDB" id="10057496at2759"/>
<dbReference type="Proteomes" id="UP000250043">
    <property type="component" value="Unassembled WGS sequence"/>
</dbReference>